<dbReference type="CDD" id="cd11377">
    <property type="entry name" value="Pro-peptidase_S53"/>
    <property type="match status" value="1"/>
</dbReference>
<reference evidence="2" key="1">
    <citation type="submission" date="2020-05" db="EMBL/GenBank/DDBJ databases">
        <title>Mycena genomes resolve the evolution of fungal bioluminescence.</title>
        <authorList>
            <person name="Tsai I.J."/>
        </authorList>
    </citation>
    <scope>NUCLEOTIDE SEQUENCE</scope>
    <source>
        <strain evidence="2">160909Yilan</strain>
    </source>
</reference>
<dbReference type="Gene3D" id="3.40.50.200">
    <property type="entry name" value="Peptidase S8/S53 domain"/>
    <property type="match status" value="1"/>
</dbReference>
<proteinExistence type="predicted"/>
<dbReference type="GO" id="GO:0004252">
    <property type="term" value="F:serine-type endopeptidase activity"/>
    <property type="evidence" value="ECO:0007669"/>
    <property type="project" value="InterPro"/>
</dbReference>
<dbReference type="InterPro" id="IPR015366">
    <property type="entry name" value="S53_propep"/>
</dbReference>
<dbReference type="SUPFAM" id="SSF54897">
    <property type="entry name" value="Protease propeptides/inhibitors"/>
    <property type="match status" value="1"/>
</dbReference>
<keyword evidence="2" id="KW-0645">Protease</keyword>
<organism evidence="2 3">
    <name type="scientific">Mycena sanguinolenta</name>
    <dbReference type="NCBI Taxonomy" id="230812"/>
    <lineage>
        <taxon>Eukaryota</taxon>
        <taxon>Fungi</taxon>
        <taxon>Dikarya</taxon>
        <taxon>Basidiomycota</taxon>
        <taxon>Agaricomycotina</taxon>
        <taxon>Agaricomycetes</taxon>
        <taxon>Agaricomycetidae</taxon>
        <taxon>Agaricales</taxon>
        <taxon>Marasmiineae</taxon>
        <taxon>Mycenaceae</taxon>
        <taxon>Mycena</taxon>
    </lineage>
</organism>
<dbReference type="SUPFAM" id="SSF52743">
    <property type="entry name" value="Subtilisin-like"/>
    <property type="match status" value="1"/>
</dbReference>
<dbReference type="GO" id="GO:0008240">
    <property type="term" value="F:tripeptidyl-peptidase activity"/>
    <property type="evidence" value="ECO:0007669"/>
    <property type="project" value="TreeGrafter"/>
</dbReference>
<protein>
    <submittedName>
        <fullName evidence="2">Family S53 protease-like protein</fullName>
    </submittedName>
</protein>
<dbReference type="Pfam" id="PF09286">
    <property type="entry name" value="Pro-kuma_activ"/>
    <property type="match status" value="1"/>
</dbReference>
<keyword evidence="3" id="KW-1185">Reference proteome</keyword>
<dbReference type="PANTHER" id="PTHR14218">
    <property type="entry name" value="PROTEASE S8 TRIPEPTIDYL PEPTIDASE I CLN2"/>
    <property type="match status" value="1"/>
</dbReference>
<dbReference type="OrthoDB" id="409122at2759"/>
<dbReference type="AlphaFoldDB" id="A0A8H7D7N3"/>
<dbReference type="SMART" id="SM00944">
    <property type="entry name" value="Pro-kuma_activ"/>
    <property type="match status" value="1"/>
</dbReference>
<dbReference type="InterPro" id="IPR050819">
    <property type="entry name" value="Tripeptidyl-peptidase_I"/>
</dbReference>
<feature type="domain" description="Peptidase S53 activation" evidence="1">
    <location>
        <begin position="28"/>
        <end position="170"/>
    </location>
</feature>
<accession>A0A8H7D7N3</accession>
<dbReference type="Proteomes" id="UP000623467">
    <property type="component" value="Unassembled WGS sequence"/>
</dbReference>
<name>A0A8H7D7N3_9AGAR</name>
<sequence>MDAFCSSHLSPLRPLRRWSCTSDVLPLPAGFVSVGAAPASEMITLRVALTSNNVAGLQDQLLSIATPGSSNYRQWLSMDDVKTYAQPCADTVSAFNAFASANGLTPTVISPNGDWLSITLSVSQANTLFAAKFERFTHPSLNGSITRTLSVSLPSELVGHVDVIHPTTAFATRDVRLVPRMRRLAGRDGPASSCNSSDPAGVITPTCLQELYGIPTTPATETSNALLATGYVDFWAQQADLSQFLSLLRPDISPPTTFTLLITERILKGLPTLGLKQIWISNILRALQQMYPSNSSLTWHAYALAGKSAIGTWLSVLAEYLLCFLLEMGGVRGNHDTLDVCTNNTFMPVFPAACPFVTAVGSTQGFAPEKAINFTGGGFSNVFPTPHYL</sequence>
<comment type="caution">
    <text evidence="2">The sequence shown here is derived from an EMBL/GenBank/DDBJ whole genome shotgun (WGS) entry which is preliminary data.</text>
</comment>
<gene>
    <name evidence="2" type="ORF">MSAN_01103000</name>
</gene>
<dbReference type="GO" id="GO:0006508">
    <property type="term" value="P:proteolysis"/>
    <property type="evidence" value="ECO:0007669"/>
    <property type="project" value="UniProtKB-KW"/>
</dbReference>
<dbReference type="PANTHER" id="PTHR14218:SF15">
    <property type="entry name" value="TRIPEPTIDYL-PEPTIDASE 1"/>
    <property type="match status" value="1"/>
</dbReference>
<keyword evidence="2" id="KW-0378">Hydrolase</keyword>
<dbReference type="InterPro" id="IPR036852">
    <property type="entry name" value="Peptidase_S8/S53_dom_sf"/>
</dbReference>
<evidence type="ECO:0000313" key="2">
    <source>
        <dbReference type="EMBL" id="KAF7364420.1"/>
    </source>
</evidence>
<evidence type="ECO:0000259" key="1">
    <source>
        <dbReference type="SMART" id="SM00944"/>
    </source>
</evidence>
<evidence type="ECO:0000313" key="3">
    <source>
        <dbReference type="Proteomes" id="UP000623467"/>
    </source>
</evidence>
<dbReference type="EMBL" id="JACAZH010000007">
    <property type="protein sequence ID" value="KAF7364420.1"/>
    <property type="molecule type" value="Genomic_DNA"/>
</dbReference>